<dbReference type="OrthoDB" id="1912756at2759"/>
<dbReference type="Proteomes" id="UP000283530">
    <property type="component" value="Unassembled WGS sequence"/>
</dbReference>
<evidence type="ECO:0000313" key="4">
    <source>
        <dbReference type="Proteomes" id="UP000283530"/>
    </source>
</evidence>
<dbReference type="Gene3D" id="1.20.1260.60">
    <property type="entry name" value="Vacuolar protein sorting-associated protein Ist1"/>
    <property type="match status" value="1"/>
</dbReference>
<proteinExistence type="inferred from homology"/>
<dbReference type="Pfam" id="PF03398">
    <property type="entry name" value="Ist1"/>
    <property type="match status" value="1"/>
</dbReference>
<dbReference type="SUPFAM" id="SSF51182">
    <property type="entry name" value="RmlC-like cupins"/>
    <property type="match status" value="1"/>
</dbReference>
<dbReference type="AlphaFoldDB" id="A0A3S4P3Z5"/>
<reference evidence="3 4" key="1">
    <citation type="journal article" date="2019" name="Nat. Plants">
        <title>Stout camphor tree genome fills gaps in understanding of flowering plant genome evolution.</title>
        <authorList>
            <person name="Chaw S.M."/>
            <person name="Liu Y.C."/>
            <person name="Wu Y.W."/>
            <person name="Wang H.Y."/>
            <person name="Lin C.I."/>
            <person name="Wu C.S."/>
            <person name="Ke H.M."/>
            <person name="Chang L.Y."/>
            <person name="Hsu C.Y."/>
            <person name="Yang H.T."/>
            <person name="Sudianto E."/>
            <person name="Hsu M.H."/>
            <person name="Wu K.P."/>
            <person name="Wang L.N."/>
            <person name="Leebens-Mack J.H."/>
            <person name="Tsai I.J."/>
        </authorList>
    </citation>
    <scope>NUCLEOTIDE SEQUENCE [LARGE SCALE GENOMIC DNA]</scope>
    <source>
        <strain evidence="4">cv. Chaw 1501</strain>
        <tissue evidence="3">Young leaves</tissue>
    </source>
</reference>
<organism evidence="3 4">
    <name type="scientific">Cinnamomum micranthum f. kanehirae</name>
    <dbReference type="NCBI Taxonomy" id="337451"/>
    <lineage>
        <taxon>Eukaryota</taxon>
        <taxon>Viridiplantae</taxon>
        <taxon>Streptophyta</taxon>
        <taxon>Embryophyta</taxon>
        <taxon>Tracheophyta</taxon>
        <taxon>Spermatophyta</taxon>
        <taxon>Magnoliopsida</taxon>
        <taxon>Magnoliidae</taxon>
        <taxon>Laurales</taxon>
        <taxon>Lauraceae</taxon>
        <taxon>Cinnamomum</taxon>
    </lineage>
</organism>
<dbReference type="STRING" id="337451.A0A3S4P3Z5"/>
<dbReference type="Gene3D" id="2.60.120.10">
    <property type="entry name" value="Jelly Rolls"/>
    <property type="match status" value="1"/>
</dbReference>
<dbReference type="InterPro" id="IPR042277">
    <property type="entry name" value="IST1-like"/>
</dbReference>
<dbReference type="InterPro" id="IPR011051">
    <property type="entry name" value="RmlC_Cupin_sf"/>
</dbReference>
<dbReference type="EMBL" id="QPKB01000005">
    <property type="protein sequence ID" value="RWR85339.1"/>
    <property type="molecule type" value="Genomic_DNA"/>
</dbReference>
<comment type="caution">
    <text evidence="3">The sequence shown here is derived from an EMBL/GenBank/DDBJ whole genome shotgun (WGS) entry which is preliminary data.</text>
</comment>
<dbReference type="PANTHER" id="PTHR12161:SF81">
    <property type="entry name" value="OS01G0687700 PROTEIN"/>
    <property type="match status" value="1"/>
</dbReference>
<feature type="region of interest" description="Disordered" evidence="2">
    <location>
        <begin position="262"/>
        <end position="282"/>
    </location>
</feature>
<comment type="similarity">
    <text evidence="1">Belongs to the IST1 family.</text>
</comment>
<dbReference type="Gene3D" id="2.60.120.1450">
    <property type="match status" value="1"/>
</dbReference>
<accession>A0A3S4P3Z5</accession>
<sequence>MANKLLASLSFSSSHCFLGFLQKHQTGSNWRREHPRKASNRVITIFFDEKEAQDSLKTREGNLRFLTGLHRRKATITLMRKENKESYNLRKGDILRVEAGTTHYIINRHNKEQLLIANSWKQCRFRTKFSHSLASEVATPNLTIRASARDILEAAFNTEDEKVRKVFQENQRGGLRKCSTGENKADSPTSIVVFRGGTYSWRKGGEDPSTYSKSTPTYSNQHGQIYEVDSSDYSALQAQDISVAYAIIRGVKLLITACKKTGDNGDESHQAEPRRSVLNNKQHGTKLTEPSLDFSSVLQGSRLALIQLDLWPTLDLQQPHPYQLTNPEECPPELLEAIASIIFAAPRCSDLPELIQIRNLFTMKYGKEFVSAASELRPDSSVNRAWAGFEFRLGPDSSQAGTAGLAETECWARK</sequence>
<dbReference type="InterPro" id="IPR005061">
    <property type="entry name" value="Ist1"/>
</dbReference>
<feature type="compositionally biased region" description="Basic and acidic residues" evidence="2">
    <location>
        <begin position="262"/>
        <end position="275"/>
    </location>
</feature>
<dbReference type="GO" id="GO:0015031">
    <property type="term" value="P:protein transport"/>
    <property type="evidence" value="ECO:0007669"/>
    <property type="project" value="InterPro"/>
</dbReference>
<evidence type="ECO:0000313" key="3">
    <source>
        <dbReference type="EMBL" id="RWR85339.1"/>
    </source>
</evidence>
<dbReference type="PANTHER" id="PTHR12161">
    <property type="entry name" value="IST1 FAMILY MEMBER"/>
    <property type="match status" value="1"/>
</dbReference>
<protein>
    <submittedName>
        <fullName evidence="3">Cupin 1</fullName>
    </submittedName>
</protein>
<keyword evidence="4" id="KW-1185">Reference proteome</keyword>
<evidence type="ECO:0000256" key="2">
    <source>
        <dbReference type="SAM" id="MobiDB-lite"/>
    </source>
</evidence>
<evidence type="ECO:0000256" key="1">
    <source>
        <dbReference type="ARBA" id="ARBA00005536"/>
    </source>
</evidence>
<name>A0A3S4P3Z5_9MAGN</name>
<dbReference type="InterPro" id="IPR014710">
    <property type="entry name" value="RmlC-like_jellyroll"/>
</dbReference>
<gene>
    <name evidence="3" type="ORF">CKAN_01420100</name>
</gene>